<keyword evidence="3" id="KW-1185">Reference proteome</keyword>
<reference evidence="2 3" key="1">
    <citation type="submission" date="2021-06" db="EMBL/GenBank/DDBJ databases">
        <authorList>
            <person name="Kallberg Y."/>
            <person name="Tangrot J."/>
            <person name="Rosling A."/>
        </authorList>
    </citation>
    <scope>NUCLEOTIDE SEQUENCE [LARGE SCALE GENOMIC DNA]</scope>
    <source>
        <strain evidence="2 3">120-4 pot B 10/14</strain>
    </source>
</reference>
<proteinExistence type="predicted"/>
<sequence length="88" mass="9808">MSQSTIQIGAQSQNNNGLLQRHQNIGGPQNASGQLQRLQNTEDFIDTQQYNGLVNGAYPLIEIQDVENQTQQSTQFSTIKQMSSKLEL</sequence>
<gene>
    <name evidence="2" type="ORF">GMARGA_LOCUS2864</name>
</gene>
<organism evidence="2 3">
    <name type="scientific">Gigaspora margarita</name>
    <dbReference type="NCBI Taxonomy" id="4874"/>
    <lineage>
        <taxon>Eukaryota</taxon>
        <taxon>Fungi</taxon>
        <taxon>Fungi incertae sedis</taxon>
        <taxon>Mucoromycota</taxon>
        <taxon>Glomeromycotina</taxon>
        <taxon>Glomeromycetes</taxon>
        <taxon>Diversisporales</taxon>
        <taxon>Gigasporaceae</taxon>
        <taxon>Gigaspora</taxon>
    </lineage>
</organism>
<protein>
    <submittedName>
        <fullName evidence="2">39349_t:CDS:1</fullName>
    </submittedName>
</protein>
<feature type="region of interest" description="Disordered" evidence="1">
    <location>
        <begin position="1"/>
        <end position="34"/>
    </location>
</feature>
<dbReference type="EMBL" id="CAJVQB010000956">
    <property type="protein sequence ID" value="CAG8514801.1"/>
    <property type="molecule type" value="Genomic_DNA"/>
</dbReference>
<evidence type="ECO:0000256" key="1">
    <source>
        <dbReference type="SAM" id="MobiDB-lite"/>
    </source>
</evidence>
<name>A0ABM8W3F0_GIGMA</name>
<accession>A0ABM8W3F0</accession>
<dbReference type="Proteomes" id="UP000789901">
    <property type="component" value="Unassembled WGS sequence"/>
</dbReference>
<evidence type="ECO:0000313" key="3">
    <source>
        <dbReference type="Proteomes" id="UP000789901"/>
    </source>
</evidence>
<evidence type="ECO:0000313" key="2">
    <source>
        <dbReference type="EMBL" id="CAG8514801.1"/>
    </source>
</evidence>
<comment type="caution">
    <text evidence="2">The sequence shown here is derived from an EMBL/GenBank/DDBJ whole genome shotgun (WGS) entry which is preliminary data.</text>
</comment>